<dbReference type="SMART" id="SM00287">
    <property type="entry name" value="SH3b"/>
    <property type="match status" value="2"/>
</dbReference>
<dbReference type="InterPro" id="IPR003646">
    <property type="entry name" value="SH3-like_bac-type"/>
</dbReference>
<name>A0AAU8LZS5_9BACT</name>
<dbReference type="EMBL" id="CP159373">
    <property type="protein sequence ID" value="XCN74610.1"/>
    <property type="molecule type" value="Genomic_DNA"/>
</dbReference>
<feature type="signal peptide" evidence="1">
    <location>
        <begin position="1"/>
        <end position="25"/>
    </location>
</feature>
<dbReference type="Gene3D" id="2.30.30.40">
    <property type="entry name" value="SH3 Domains"/>
    <property type="match status" value="2"/>
</dbReference>
<dbReference type="AlphaFoldDB" id="A0AAU8LZS5"/>
<gene>
    <name evidence="3" type="ORF">Q3M24_07650</name>
</gene>
<proteinExistence type="predicted"/>
<keyword evidence="1" id="KW-0732">Signal</keyword>
<organism evidence="3">
    <name type="scientific">Candidatus Electrothrix aestuarii</name>
    <dbReference type="NCBI Taxonomy" id="3062594"/>
    <lineage>
        <taxon>Bacteria</taxon>
        <taxon>Pseudomonadati</taxon>
        <taxon>Thermodesulfobacteriota</taxon>
        <taxon>Desulfobulbia</taxon>
        <taxon>Desulfobulbales</taxon>
        <taxon>Desulfobulbaceae</taxon>
        <taxon>Candidatus Electrothrix</taxon>
    </lineage>
</organism>
<dbReference type="PANTHER" id="PTHR34408">
    <property type="entry name" value="FAMILY PROTEIN, PUTATIVE-RELATED"/>
    <property type="match status" value="1"/>
</dbReference>
<dbReference type="InterPro" id="IPR010466">
    <property type="entry name" value="DUF1058"/>
</dbReference>
<feature type="chain" id="PRO_5043986579" evidence="1">
    <location>
        <begin position="26"/>
        <end position="153"/>
    </location>
</feature>
<dbReference type="PANTHER" id="PTHR34408:SF1">
    <property type="entry name" value="GLYCOSYL HYDROLASE FAMILY 19 DOMAIN-CONTAINING PROTEIN HI_1415"/>
    <property type="match status" value="1"/>
</dbReference>
<reference evidence="3" key="2">
    <citation type="submission" date="2024-06" db="EMBL/GenBank/DDBJ databases">
        <authorList>
            <person name="Plum-Jensen L.E."/>
            <person name="Schramm A."/>
            <person name="Marshall I.P.G."/>
        </authorList>
    </citation>
    <scope>NUCLEOTIDE SEQUENCE</scope>
    <source>
        <strain evidence="3">Rat1</strain>
    </source>
</reference>
<protein>
    <submittedName>
        <fullName evidence="3">SH3 domain-containing protein</fullName>
    </submittedName>
</protein>
<dbReference type="KEGG" id="eaj:Q3M24_07650"/>
<evidence type="ECO:0000313" key="3">
    <source>
        <dbReference type="EMBL" id="XCN74610.1"/>
    </source>
</evidence>
<sequence>MKKKTFIILFIFVLLSSLTAQSVWARMVAIKNDDVNMRSGPSLDKEITWKLGVGFPLKIVKASGDWIKVKDFEGTVGWVHKDVVDRSGHMIVKAQKKNKGKINIRKKPDTKSKVVAKAYYGVVFKTLEQKRGWVKVQHGDVTGWIKRSLLWGF</sequence>
<accession>A0AAU8LZS5</accession>
<reference evidence="3" key="1">
    <citation type="journal article" date="2024" name="Syst. Appl. Microbiol.">
        <title>First single-strain enrichments of Electrothrix cable bacteria, description of E. aestuarii sp. nov. and E. rattekaaiensis sp. nov., and proposal of a cable bacteria taxonomy following the rules of the SeqCode.</title>
        <authorList>
            <person name="Plum-Jensen L.E."/>
            <person name="Schramm A."/>
            <person name="Marshall I.P.G."/>
        </authorList>
    </citation>
    <scope>NUCLEOTIDE SEQUENCE</scope>
    <source>
        <strain evidence="3">Rat1</strain>
    </source>
</reference>
<dbReference type="Pfam" id="PF06347">
    <property type="entry name" value="SH3_4"/>
    <property type="match status" value="2"/>
</dbReference>
<dbReference type="PROSITE" id="PS51781">
    <property type="entry name" value="SH3B"/>
    <property type="match status" value="2"/>
</dbReference>
<dbReference type="InterPro" id="IPR052354">
    <property type="entry name" value="Cell_Wall_Dynamics_Protein"/>
</dbReference>
<feature type="domain" description="SH3b" evidence="2">
    <location>
        <begin position="91"/>
        <end position="153"/>
    </location>
</feature>
<feature type="domain" description="SH3b" evidence="2">
    <location>
        <begin position="25"/>
        <end position="87"/>
    </location>
</feature>
<evidence type="ECO:0000259" key="2">
    <source>
        <dbReference type="PROSITE" id="PS51781"/>
    </source>
</evidence>
<evidence type="ECO:0000256" key="1">
    <source>
        <dbReference type="SAM" id="SignalP"/>
    </source>
</evidence>